<keyword evidence="3" id="KW-0496">Mitochondrion</keyword>
<evidence type="ECO:0000256" key="3">
    <source>
        <dbReference type="ARBA" id="ARBA00023128"/>
    </source>
</evidence>
<comment type="subcellular location">
    <subcellularLocation>
        <location evidence="1">Mitochondrion</location>
    </subcellularLocation>
</comment>
<dbReference type="Proteomes" id="UP001075354">
    <property type="component" value="Chromosome 14"/>
</dbReference>
<sequence length="202" mass="22291">MASIRKCLNAIISASKSHNRTQLLRQRLNSKFTEVRPYSSQVYDGDGKTHAVLLHDDNQGLMIGGYSQLGFSLNNNVTVLGPIAIFPNCVLSWNVGDIGDINEQALSLFFLLEPKLDILVLGVPEFSKKDRTAANALINMVRKQRIQVEVMQTEQACSTFNFLVAEQRFVGAAIIPPHHVTDTDNTQAMTGAFTVGYANHSQ</sequence>
<dbReference type="GO" id="GO:0032981">
    <property type="term" value="P:mitochondrial respiratory chain complex I assembly"/>
    <property type="evidence" value="ECO:0007669"/>
    <property type="project" value="InterPro"/>
</dbReference>
<gene>
    <name evidence="5" type="ORF">ONE63_003796</name>
</gene>
<evidence type="ECO:0000256" key="1">
    <source>
        <dbReference type="ARBA" id="ARBA00004173"/>
    </source>
</evidence>
<organism evidence="5 6">
    <name type="scientific">Megalurothrips usitatus</name>
    <name type="common">bean blossom thrips</name>
    <dbReference type="NCBI Taxonomy" id="439358"/>
    <lineage>
        <taxon>Eukaryota</taxon>
        <taxon>Metazoa</taxon>
        <taxon>Ecdysozoa</taxon>
        <taxon>Arthropoda</taxon>
        <taxon>Hexapoda</taxon>
        <taxon>Insecta</taxon>
        <taxon>Pterygota</taxon>
        <taxon>Neoptera</taxon>
        <taxon>Paraneoptera</taxon>
        <taxon>Thysanoptera</taxon>
        <taxon>Terebrantia</taxon>
        <taxon>Thripoidea</taxon>
        <taxon>Thripidae</taxon>
        <taxon>Megalurothrips</taxon>
    </lineage>
</organism>
<evidence type="ECO:0000313" key="6">
    <source>
        <dbReference type="Proteomes" id="UP001075354"/>
    </source>
</evidence>
<dbReference type="InterPro" id="IPR036748">
    <property type="entry name" value="MTH938-like_sf"/>
</dbReference>
<dbReference type="Pfam" id="PF04430">
    <property type="entry name" value="DUF498"/>
    <property type="match status" value="1"/>
</dbReference>
<evidence type="ECO:0000256" key="2">
    <source>
        <dbReference type="ARBA" id="ARBA00021776"/>
    </source>
</evidence>
<dbReference type="AlphaFoldDB" id="A0AAV7XA45"/>
<keyword evidence="6" id="KW-1185">Reference proteome</keyword>
<dbReference type="EMBL" id="JAPTSV010000014">
    <property type="protein sequence ID" value="KAJ1520694.1"/>
    <property type="molecule type" value="Genomic_DNA"/>
</dbReference>
<protein>
    <recommendedName>
        <fullName evidence="2">NADH dehydrogenase [ubiquinone] 1 alpha subcomplex assembly factor 3</fullName>
    </recommendedName>
</protein>
<dbReference type="InterPro" id="IPR034095">
    <property type="entry name" value="NDUF3"/>
</dbReference>
<dbReference type="PANTHER" id="PTHR21192">
    <property type="entry name" value="NUCLEAR PROTEIN E3-3"/>
    <property type="match status" value="1"/>
</dbReference>
<dbReference type="CDD" id="cd05125">
    <property type="entry name" value="Mth938_2P1-like"/>
    <property type="match status" value="1"/>
</dbReference>
<dbReference type="Gene3D" id="3.40.1230.10">
    <property type="entry name" value="MTH938-like"/>
    <property type="match status" value="1"/>
</dbReference>
<comment type="similarity">
    <text evidence="4">Belongs to the NDUFAF3 family.</text>
</comment>
<dbReference type="PANTHER" id="PTHR21192:SF2">
    <property type="entry name" value="NADH DEHYDROGENASE [UBIQUINONE] 1 ALPHA SUBCOMPLEX ASSEMBLY FACTOR 3"/>
    <property type="match status" value="1"/>
</dbReference>
<dbReference type="SUPFAM" id="SSF64076">
    <property type="entry name" value="MTH938-like"/>
    <property type="match status" value="1"/>
</dbReference>
<reference evidence="5" key="1">
    <citation type="submission" date="2022-12" db="EMBL/GenBank/DDBJ databases">
        <title>Chromosome-level genome assembly of the bean flower thrips Megalurothrips usitatus.</title>
        <authorList>
            <person name="Ma L."/>
            <person name="Liu Q."/>
            <person name="Li H."/>
            <person name="Cai W."/>
        </authorList>
    </citation>
    <scope>NUCLEOTIDE SEQUENCE</scope>
    <source>
        <strain evidence="5">Cailab_2022a</strain>
    </source>
</reference>
<proteinExistence type="inferred from homology"/>
<comment type="caution">
    <text evidence="5">The sequence shown here is derived from an EMBL/GenBank/DDBJ whole genome shotgun (WGS) entry which is preliminary data.</text>
</comment>
<accession>A0AAV7XA45</accession>
<name>A0AAV7XA45_9NEOP</name>
<evidence type="ECO:0000313" key="5">
    <source>
        <dbReference type="EMBL" id="KAJ1520694.1"/>
    </source>
</evidence>
<evidence type="ECO:0000256" key="4">
    <source>
        <dbReference type="ARBA" id="ARBA00049984"/>
    </source>
</evidence>
<dbReference type="GO" id="GO:0005743">
    <property type="term" value="C:mitochondrial inner membrane"/>
    <property type="evidence" value="ECO:0007669"/>
    <property type="project" value="TreeGrafter"/>
</dbReference>
<dbReference type="InterPro" id="IPR007523">
    <property type="entry name" value="NDUFAF3/AAMDC"/>
</dbReference>